<dbReference type="CDD" id="cd20289">
    <property type="entry name" value="cupin_ADO"/>
    <property type="match status" value="1"/>
</dbReference>
<dbReference type="Gene3D" id="2.60.120.10">
    <property type="entry name" value="Jelly Rolls"/>
    <property type="match status" value="1"/>
</dbReference>
<keyword evidence="5" id="KW-0223">Dioxygenase</keyword>
<keyword evidence="3" id="KW-0408">Iron</keyword>
<dbReference type="PANTHER" id="PTHR22966:SF61">
    <property type="entry name" value="2-AMINOETHANETHIOL DIOXYGENASE"/>
    <property type="match status" value="1"/>
</dbReference>
<accession>A0ABM0KAL7</accession>
<evidence type="ECO:0000256" key="1">
    <source>
        <dbReference type="ARBA" id="ARBA00022723"/>
    </source>
</evidence>
<name>A0ABM0KAL7_APLCA</name>
<dbReference type="Proteomes" id="UP000694888">
    <property type="component" value="Unplaced"/>
</dbReference>
<dbReference type="GeneID" id="101859908"/>
<dbReference type="InterPro" id="IPR014710">
    <property type="entry name" value="RmlC-like_jellyroll"/>
</dbReference>
<dbReference type="RefSeq" id="XP_005112958.1">
    <property type="nucleotide sequence ID" value="XM_005112901.3"/>
</dbReference>
<sequence>MAAPIQKLALLCKRLFAGQSREKLTSEYLSPLICEVNKIKATDLRFDVSEIEEREANLKEYQRAPVTYMPLLDESSHTMSVFILKQGSSLPLHDHPQMYGMLKVICGKIKVTSYSVIESEPMPENVENILTYSRSRRTRSNDMVKTVIKNEDVIVSSEDGCCVLSPSEGNIHEIHPLTNIAAFLDVLAPPYADDDSCHYYHEVASDKADQTKRWLVEVAQPRSYWCDTIRYKGPQIDISQD</sequence>
<keyword evidence="2" id="KW-0560">Oxidoreductase</keyword>
<dbReference type="SUPFAM" id="SSF51182">
    <property type="entry name" value="RmlC-like cupins"/>
    <property type="match status" value="1"/>
</dbReference>
<dbReference type="InterPro" id="IPR011051">
    <property type="entry name" value="RmlC_Cupin_sf"/>
</dbReference>
<evidence type="ECO:0000313" key="4">
    <source>
        <dbReference type="Proteomes" id="UP000694888"/>
    </source>
</evidence>
<evidence type="ECO:0000256" key="2">
    <source>
        <dbReference type="ARBA" id="ARBA00023002"/>
    </source>
</evidence>
<dbReference type="PANTHER" id="PTHR22966">
    <property type="entry name" value="2-AMINOETHANETHIOL DIOXYGENASE"/>
    <property type="match status" value="1"/>
</dbReference>
<keyword evidence="4" id="KW-1185">Reference proteome</keyword>
<organism evidence="4 5">
    <name type="scientific">Aplysia californica</name>
    <name type="common">California sea hare</name>
    <dbReference type="NCBI Taxonomy" id="6500"/>
    <lineage>
        <taxon>Eukaryota</taxon>
        <taxon>Metazoa</taxon>
        <taxon>Spiralia</taxon>
        <taxon>Lophotrochozoa</taxon>
        <taxon>Mollusca</taxon>
        <taxon>Gastropoda</taxon>
        <taxon>Heterobranchia</taxon>
        <taxon>Euthyneura</taxon>
        <taxon>Tectipleura</taxon>
        <taxon>Aplysiida</taxon>
        <taxon>Aplysioidea</taxon>
        <taxon>Aplysiidae</taxon>
        <taxon>Aplysia</taxon>
    </lineage>
</organism>
<dbReference type="Pfam" id="PF07847">
    <property type="entry name" value="PCO_ADO"/>
    <property type="match status" value="1"/>
</dbReference>
<dbReference type="GO" id="GO:0051213">
    <property type="term" value="F:dioxygenase activity"/>
    <property type="evidence" value="ECO:0007669"/>
    <property type="project" value="UniProtKB-KW"/>
</dbReference>
<reference evidence="5" key="1">
    <citation type="submission" date="2025-08" db="UniProtKB">
        <authorList>
            <consortium name="RefSeq"/>
        </authorList>
    </citation>
    <scope>IDENTIFICATION</scope>
</reference>
<evidence type="ECO:0000313" key="5">
    <source>
        <dbReference type="RefSeq" id="XP_005112958.1"/>
    </source>
</evidence>
<keyword evidence="1" id="KW-0479">Metal-binding</keyword>
<gene>
    <name evidence="5" type="primary">LOC101859908</name>
</gene>
<evidence type="ECO:0000256" key="3">
    <source>
        <dbReference type="ARBA" id="ARBA00023004"/>
    </source>
</evidence>
<dbReference type="InterPro" id="IPR012864">
    <property type="entry name" value="PCO/ADO"/>
</dbReference>
<proteinExistence type="predicted"/>
<protein>
    <submittedName>
        <fullName evidence="5">2-aminoethanethiol dioxygenase</fullName>
    </submittedName>
</protein>